<dbReference type="PROSITE" id="PS51019">
    <property type="entry name" value="REELIN"/>
    <property type="match status" value="1"/>
</dbReference>
<dbReference type="PANTHER" id="PTHR11311:SF15">
    <property type="entry name" value="SPONDIN-2"/>
    <property type="match status" value="1"/>
</dbReference>
<organism evidence="3 4">
    <name type="scientific">Dreissena polymorpha</name>
    <name type="common">Zebra mussel</name>
    <name type="synonym">Mytilus polymorpha</name>
    <dbReference type="NCBI Taxonomy" id="45954"/>
    <lineage>
        <taxon>Eukaryota</taxon>
        <taxon>Metazoa</taxon>
        <taxon>Spiralia</taxon>
        <taxon>Lophotrochozoa</taxon>
        <taxon>Mollusca</taxon>
        <taxon>Bivalvia</taxon>
        <taxon>Autobranchia</taxon>
        <taxon>Heteroconchia</taxon>
        <taxon>Euheterodonta</taxon>
        <taxon>Imparidentia</taxon>
        <taxon>Neoheterodontei</taxon>
        <taxon>Myida</taxon>
        <taxon>Dreissenoidea</taxon>
        <taxon>Dreissenidae</taxon>
        <taxon>Dreissena</taxon>
    </lineage>
</organism>
<feature type="non-terminal residue" evidence="3">
    <location>
        <position position="1"/>
    </location>
</feature>
<dbReference type="CDD" id="cd08544">
    <property type="entry name" value="Reeler"/>
    <property type="match status" value="1"/>
</dbReference>
<gene>
    <name evidence="3" type="ORF">DPMN_051469</name>
</gene>
<evidence type="ECO:0000313" key="4">
    <source>
        <dbReference type="Proteomes" id="UP000828390"/>
    </source>
</evidence>
<dbReference type="Pfam" id="PF02014">
    <property type="entry name" value="Reeler"/>
    <property type="match status" value="1"/>
</dbReference>
<feature type="domain" description="Reelin" evidence="2">
    <location>
        <begin position="12"/>
        <end position="170"/>
    </location>
</feature>
<reference evidence="3" key="1">
    <citation type="journal article" date="2019" name="bioRxiv">
        <title>The Genome of the Zebra Mussel, Dreissena polymorpha: A Resource for Invasive Species Research.</title>
        <authorList>
            <person name="McCartney M.A."/>
            <person name="Auch B."/>
            <person name="Kono T."/>
            <person name="Mallez S."/>
            <person name="Zhang Y."/>
            <person name="Obille A."/>
            <person name="Becker A."/>
            <person name="Abrahante J.E."/>
            <person name="Garbe J."/>
            <person name="Badalamenti J.P."/>
            <person name="Herman A."/>
            <person name="Mangelson H."/>
            <person name="Liachko I."/>
            <person name="Sullivan S."/>
            <person name="Sone E.D."/>
            <person name="Koren S."/>
            <person name="Silverstein K.A.T."/>
            <person name="Beckman K.B."/>
            <person name="Gohl D.M."/>
        </authorList>
    </citation>
    <scope>NUCLEOTIDE SEQUENCE</scope>
    <source>
        <strain evidence="3">Duluth1</strain>
        <tissue evidence="3">Whole animal</tissue>
    </source>
</reference>
<comment type="caution">
    <text evidence="3">The sequence shown here is derived from an EMBL/GenBank/DDBJ whole genome shotgun (WGS) entry which is preliminary data.</text>
</comment>
<dbReference type="AlphaFoldDB" id="A0A9D4HM59"/>
<dbReference type="GO" id="GO:0007155">
    <property type="term" value="P:cell adhesion"/>
    <property type="evidence" value="ECO:0007669"/>
    <property type="project" value="TreeGrafter"/>
</dbReference>
<dbReference type="Gene3D" id="2.60.40.4060">
    <property type="entry name" value="Reeler domain"/>
    <property type="match status" value="1"/>
</dbReference>
<feature type="signal peptide" evidence="1">
    <location>
        <begin position="1"/>
        <end position="18"/>
    </location>
</feature>
<evidence type="ECO:0000256" key="1">
    <source>
        <dbReference type="SAM" id="SignalP"/>
    </source>
</evidence>
<dbReference type="Proteomes" id="UP000828390">
    <property type="component" value="Unassembled WGS sequence"/>
</dbReference>
<protein>
    <recommendedName>
        <fullName evidence="2">Reelin domain-containing protein</fullName>
    </recommendedName>
</protein>
<dbReference type="InterPro" id="IPR042307">
    <property type="entry name" value="Reeler_sf"/>
</dbReference>
<dbReference type="PANTHER" id="PTHR11311">
    <property type="entry name" value="SPONDIN"/>
    <property type="match status" value="1"/>
</dbReference>
<name>A0A9D4HM59_DREPO</name>
<proteinExistence type="predicted"/>
<dbReference type="EMBL" id="JAIWYP010000012">
    <property type="protein sequence ID" value="KAH3725622.1"/>
    <property type="molecule type" value="Genomic_DNA"/>
</dbReference>
<sequence length="170" mass="18560">MGVFNVKVSTLFVLGVLAVVECGLNVCSRTPIHTTASRTPGDNGFSILVKGLPSDGRYIPGETYTVVVKNTHKEKTDGLLGIMLIATPEESVNESESAGKFEVPTDHVKEAENCGHVVVTHHYLDKKNKIKVNWTAPDTGCVIFRATVISEEANRWYKDDGGLTLRICDE</sequence>
<evidence type="ECO:0000259" key="2">
    <source>
        <dbReference type="PROSITE" id="PS51019"/>
    </source>
</evidence>
<dbReference type="GO" id="GO:0031012">
    <property type="term" value="C:extracellular matrix"/>
    <property type="evidence" value="ECO:0007669"/>
    <property type="project" value="TreeGrafter"/>
</dbReference>
<keyword evidence="1" id="KW-0732">Signal</keyword>
<dbReference type="InterPro" id="IPR051418">
    <property type="entry name" value="Spondin/Thrombospondin_T1"/>
</dbReference>
<keyword evidence="4" id="KW-1185">Reference proteome</keyword>
<accession>A0A9D4HM59</accession>
<feature type="chain" id="PRO_5038998288" description="Reelin domain-containing protein" evidence="1">
    <location>
        <begin position="19"/>
        <end position="170"/>
    </location>
</feature>
<evidence type="ECO:0000313" key="3">
    <source>
        <dbReference type="EMBL" id="KAH3725622.1"/>
    </source>
</evidence>
<reference evidence="3" key="2">
    <citation type="submission" date="2020-11" db="EMBL/GenBank/DDBJ databases">
        <authorList>
            <person name="McCartney M.A."/>
            <person name="Auch B."/>
            <person name="Kono T."/>
            <person name="Mallez S."/>
            <person name="Becker A."/>
            <person name="Gohl D.M."/>
            <person name="Silverstein K.A.T."/>
            <person name="Koren S."/>
            <person name="Bechman K.B."/>
            <person name="Herman A."/>
            <person name="Abrahante J.E."/>
            <person name="Garbe J."/>
        </authorList>
    </citation>
    <scope>NUCLEOTIDE SEQUENCE</scope>
    <source>
        <strain evidence="3">Duluth1</strain>
        <tissue evidence="3">Whole animal</tissue>
    </source>
</reference>
<dbReference type="InterPro" id="IPR002861">
    <property type="entry name" value="Reeler_dom"/>
</dbReference>